<accession>A0ABR7WSX9</accession>
<keyword evidence="6" id="KW-0418">Kinase</keyword>
<dbReference type="InterPro" id="IPR019734">
    <property type="entry name" value="TPR_rpt"/>
</dbReference>
<keyword evidence="7 11" id="KW-0067">ATP-binding</keyword>
<dbReference type="RefSeq" id="WP_191190070.1">
    <property type="nucleotide sequence ID" value="NZ_JACWMY010000008.1"/>
</dbReference>
<gene>
    <name evidence="11" type="ORF">IDJ77_16480</name>
</gene>
<keyword evidence="12" id="KW-1185">Reference proteome</keyword>
<evidence type="ECO:0000256" key="4">
    <source>
        <dbReference type="ARBA" id="ARBA00022679"/>
    </source>
</evidence>
<dbReference type="InterPro" id="IPR011495">
    <property type="entry name" value="Sig_transdc_His_kin_sub2_dim/P"/>
</dbReference>
<sequence>MNRFVLTISFLLLLSSVRGQDQTRHSVDSLIKILNKSLPDTAHVSALLKLAEFQISKAGENKAGVDSAAGYIAQAERLNARIKSDLVNGRILMAKSSLLRKIGQRDAGIALGEKAIQVLNQNSDKYLLAQAYSELSHYYDDNDPKQLVTKIKIIKAEAAAYQLAGKVMLAAKAYGFLGDLYMLNNEYEKAIEVLQLSIAAYKSAHYSKVHSVYLQFASAYFSLGNYKQALNYGLTALHTAESLKDTTMQLCGIYNTIGIILMDTDQNEKAIVYLKNALQIAERYNDASNSSTVLWNIVKSYIRLNKTEEAAKLLRDFPKKYLESKDYGSAIVINGSFIYVYTALRQYGKAIPYCNRVVDIINHQQISEEVLDLAYTLLVRYYFASGQYSLARQYLIKATNLVHKINEPAMIGRNSLQWFKLDSAEGNFRSANQYLLKYHQIKDSLFNEAKSKQIQQLQIQFETEKKEHQITLKDKDIRLLTQENKTANLVRNLTIGGIFLLVIIVGLLYKQFRNKEQANMVIMHKNKLLEQLLSEKDWLLKEVHHRVKNNLHTVICLLELQAANLESEALTAIENCQHRIYCMSLIHQKLYQSDELKTIDMAVYLPEFINYLSESFGILQQIRFNLDIENLKLGVSQAIPLALIINEAVTNSIKYAFPENPNGTITIQMVQRDDQITLMIADNGIGMPQEMIYTPRGSLGLNLIRGLCQDINAQAGFENDHGTKVTITFKNDQFNETSDFLNQPQQEAYS</sequence>
<dbReference type="Gene3D" id="3.30.450.20">
    <property type="entry name" value="PAS domain"/>
    <property type="match status" value="1"/>
</dbReference>
<dbReference type="Pfam" id="PF13181">
    <property type="entry name" value="TPR_8"/>
    <property type="match status" value="1"/>
</dbReference>
<dbReference type="InterPro" id="IPR005467">
    <property type="entry name" value="His_kinase_dom"/>
</dbReference>
<organism evidence="11 12">
    <name type="scientific">Mucilaginibacter pankratovii</name>
    <dbReference type="NCBI Taxonomy" id="2772110"/>
    <lineage>
        <taxon>Bacteria</taxon>
        <taxon>Pseudomonadati</taxon>
        <taxon>Bacteroidota</taxon>
        <taxon>Sphingobacteriia</taxon>
        <taxon>Sphingobacteriales</taxon>
        <taxon>Sphingobacteriaceae</taxon>
        <taxon>Mucilaginibacter</taxon>
    </lineage>
</organism>
<dbReference type="SMART" id="SM00387">
    <property type="entry name" value="HATPase_c"/>
    <property type="match status" value="1"/>
</dbReference>
<keyword evidence="5" id="KW-0547">Nucleotide-binding</keyword>
<evidence type="ECO:0000256" key="1">
    <source>
        <dbReference type="ARBA" id="ARBA00000085"/>
    </source>
</evidence>
<evidence type="ECO:0000256" key="3">
    <source>
        <dbReference type="ARBA" id="ARBA00022553"/>
    </source>
</evidence>
<feature type="repeat" description="TPR" evidence="8">
    <location>
        <begin position="171"/>
        <end position="204"/>
    </location>
</feature>
<evidence type="ECO:0000256" key="5">
    <source>
        <dbReference type="ARBA" id="ARBA00022741"/>
    </source>
</evidence>
<keyword evidence="8" id="KW-0802">TPR repeat</keyword>
<evidence type="ECO:0000313" key="12">
    <source>
        <dbReference type="Proteomes" id="UP000606600"/>
    </source>
</evidence>
<dbReference type="PROSITE" id="PS50005">
    <property type="entry name" value="TPR"/>
    <property type="match status" value="1"/>
</dbReference>
<comment type="catalytic activity">
    <reaction evidence="1">
        <text>ATP + protein L-histidine = ADP + protein N-phospho-L-histidine.</text>
        <dbReference type="EC" id="2.7.13.3"/>
    </reaction>
</comment>
<evidence type="ECO:0000313" key="11">
    <source>
        <dbReference type="EMBL" id="MBD1365412.1"/>
    </source>
</evidence>
<evidence type="ECO:0000256" key="7">
    <source>
        <dbReference type="ARBA" id="ARBA00022840"/>
    </source>
</evidence>
<feature type="transmembrane region" description="Helical" evidence="9">
    <location>
        <begin position="489"/>
        <end position="509"/>
    </location>
</feature>
<dbReference type="EC" id="2.7.13.3" evidence="2"/>
<keyword evidence="4" id="KW-0808">Transferase</keyword>
<dbReference type="InterPro" id="IPR003594">
    <property type="entry name" value="HATPase_dom"/>
</dbReference>
<dbReference type="EMBL" id="JACWMY010000008">
    <property type="protein sequence ID" value="MBD1365412.1"/>
    <property type="molecule type" value="Genomic_DNA"/>
</dbReference>
<dbReference type="SUPFAM" id="SSF55874">
    <property type="entry name" value="ATPase domain of HSP90 chaperone/DNA topoisomerase II/histidine kinase"/>
    <property type="match status" value="1"/>
</dbReference>
<dbReference type="SUPFAM" id="SSF48452">
    <property type="entry name" value="TPR-like"/>
    <property type="match status" value="1"/>
</dbReference>
<reference evidence="11 12" key="1">
    <citation type="submission" date="2020-09" db="EMBL/GenBank/DDBJ databases">
        <title>Novel species of Mucilaginibacter isolated from a glacier on the Tibetan Plateau.</title>
        <authorList>
            <person name="Liu Q."/>
            <person name="Xin Y.-H."/>
        </authorList>
    </citation>
    <scope>NUCLEOTIDE SEQUENCE [LARGE SCALE GENOMIC DNA]</scope>
    <source>
        <strain evidence="11 12">ZT4R22</strain>
    </source>
</reference>
<dbReference type="Proteomes" id="UP000606600">
    <property type="component" value="Unassembled WGS sequence"/>
</dbReference>
<dbReference type="GO" id="GO:0005524">
    <property type="term" value="F:ATP binding"/>
    <property type="evidence" value="ECO:0007669"/>
    <property type="project" value="UniProtKB-KW"/>
</dbReference>
<keyword evidence="9" id="KW-0472">Membrane</keyword>
<dbReference type="Pfam" id="PF13424">
    <property type="entry name" value="TPR_12"/>
    <property type="match status" value="1"/>
</dbReference>
<keyword evidence="9" id="KW-0812">Transmembrane</keyword>
<evidence type="ECO:0000256" key="9">
    <source>
        <dbReference type="SAM" id="Phobius"/>
    </source>
</evidence>
<protein>
    <recommendedName>
        <fullName evidence="2">histidine kinase</fullName>
        <ecNumber evidence="2">2.7.13.3</ecNumber>
    </recommendedName>
</protein>
<dbReference type="InterPro" id="IPR011990">
    <property type="entry name" value="TPR-like_helical_dom_sf"/>
</dbReference>
<dbReference type="PROSITE" id="PS50109">
    <property type="entry name" value="HIS_KIN"/>
    <property type="match status" value="1"/>
</dbReference>
<keyword evidence="9" id="KW-1133">Transmembrane helix</keyword>
<name>A0ABR7WSX9_9SPHI</name>
<dbReference type="Gene3D" id="3.30.565.10">
    <property type="entry name" value="Histidine kinase-like ATPase, C-terminal domain"/>
    <property type="match status" value="1"/>
</dbReference>
<dbReference type="Pfam" id="PF13581">
    <property type="entry name" value="HATPase_c_2"/>
    <property type="match status" value="1"/>
</dbReference>
<dbReference type="InterPro" id="IPR036890">
    <property type="entry name" value="HATPase_C_sf"/>
</dbReference>
<dbReference type="PANTHER" id="PTHR41523">
    <property type="entry name" value="TWO-COMPONENT SYSTEM SENSOR PROTEIN"/>
    <property type="match status" value="1"/>
</dbReference>
<dbReference type="Gene3D" id="1.25.40.10">
    <property type="entry name" value="Tetratricopeptide repeat domain"/>
    <property type="match status" value="2"/>
</dbReference>
<dbReference type="PANTHER" id="PTHR41523:SF8">
    <property type="entry name" value="ETHYLENE RESPONSE SENSOR PROTEIN"/>
    <property type="match status" value="1"/>
</dbReference>
<feature type="domain" description="Histidine kinase" evidence="10">
    <location>
        <begin position="542"/>
        <end position="733"/>
    </location>
</feature>
<dbReference type="SMART" id="SM00028">
    <property type="entry name" value="TPR"/>
    <property type="match status" value="5"/>
</dbReference>
<evidence type="ECO:0000256" key="2">
    <source>
        <dbReference type="ARBA" id="ARBA00012438"/>
    </source>
</evidence>
<evidence type="ECO:0000256" key="6">
    <source>
        <dbReference type="ARBA" id="ARBA00022777"/>
    </source>
</evidence>
<keyword evidence="3" id="KW-0597">Phosphoprotein</keyword>
<comment type="caution">
    <text evidence="11">The sequence shown here is derived from an EMBL/GenBank/DDBJ whole genome shotgun (WGS) entry which is preliminary data.</text>
</comment>
<dbReference type="Pfam" id="PF07568">
    <property type="entry name" value="HisKA_2"/>
    <property type="match status" value="1"/>
</dbReference>
<evidence type="ECO:0000256" key="8">
    <source>
        <dbReference type="PROSITE-ProRule" id="PRU00339"/>
    </source>
</evidence>
<evidence type="ECO:0000259" key="10">
    <source>
        <dbReference type="PROSITE" id="PS50109"/>
    </source>
</evidence>
<proteinExistence type="predicted"/>